<feature type="compositionally biased region" description="Low complexity" evidence="1">
    <location>
        <begin position="110"/>
        <end position="121"/>
    </location>
</feature>
<feature type="compositionally biased region" description="Basic and acidic residues" evidence="1">
    <location>
        <begin position="134"/>
        <end position="143"/>
    </location>
</feature>
<keyword evidence="3" id="KW-1185">Reference proteome</keyword>
<evidence type="ECO:0000256" key="1">
    <source>
        <dbReference type="SAM" id="MobiDB-lite"/>
    </source>
</evidence>
<feature type="compositionally biased region" description="Acidic residues" evidence="1">
    <location>
        <begin position="526"/>
        <end position="549"/>
    </location>
</feature>
<feature type="compositionally biased region" description="Polar residues" evidence="1">
    <location>
        <begin position="58"/>
        <end position="69"/>
    </location>
</feature>
<dbReference type="RefSeq" id="XP_067477112.1">
    <property type="nucleotide sequence ID" value="XM_067628809.1"/>
</dbReference>
<dbReference type="Proteomes" id="UP000184499">
    <property type="component" value="Unassembled WGS sequence"/>
</dbReference>
<reference evidence="3" key="1">
    <citation type="journal article" date="2017" name="Genome Biol.">
        <title>Comparative genomics reveals high biological diversity and specific adaptations in the industrially and medically important fungal genus Aspergillus.</title>
        <authorList>
            <person name="de Vries R.P."/>
            <person name="Riley R."/>
            <person name="Wiebenga A."/>
            <person name="Aguilar-Osorio G."/>
            <person name="Amillis S."/>
            <person name="Uchima C.A."/>
            <person name="Anderluh G."/>
            <person name="Asadollahi M."/>
            <person name="Askin M."/>
            <person name="Barry K."/>
            <person name="Battaglia E."/>
            <person name="Bayram O."/>
            <person name="Benocci T."/>
            <person name="Braus-Stromeyer S.A."/>
            <person name="Caldana C."/>
            <person name="Canovas D."/>
            <person name="Cerqueira G.C."/>
            <person name="Chen F."/>
            <person name="Chen W."/>
            <person name="Choi C."/>
            <person name="Clum A."/>
            <person name="Dos Santos R.A."/>
            <person name="Damasio A.R."/>
            <person name="Diallinas G."/>
            <person name="Emri T."/>
            <person name="Fekete E."/>
            <person name="Flipphi M."/>
            <person name="Freyberg S."/>
            <person name="Gallo A."/>
            <person name="Gournas C."/>
            <person name="Habgood R."/>
            <person name="Hainaut M."/>
            <person name="Harispe M.L."/>
            <person name="Henrissat B."/>
            <person name="Hilden K.S."/>
            <person name="Hope R."/>
            <person name="Hossain A."/>
            <person name="Karabika E."/>
            <person name="Karaffa L."/>
            <person name="Karanyi Z."/>
            <person name="Krasevec N."/>
            <person name="Kuo A."/>
            <person name="Kusch H."/>
            <person name="LaButti K."/>
            <person name="Lagendijk E.L."/>
            <person name="Lapidus A."/>
            <person name="Levasseur A."/>
            <person name="Lindquist E."/>
            <person name="Lipzen A."/>
            <person name="Logrieco A.F."/>
            <person name="MacCabe A."/>
            <person name="Maekelae M.R."/>
            <person name="Malavazi I."/>
            <person name="Melin P."/>
            <person name="Meyer V."/>
            <person name="Mielnichuk N."/>
            <person name="Miskei M."/>
            <person name="Molnar A.P."/>
            <person name="Mule G."/>
            <person name="Ngan C.Y."/>
            <person name="Orejas M."/>
            <person name="Orosz E."/>
            <person name="Ouedraogo J.P."/>
            <person name="Overkamp K.M."/>
            <person name="Park H.-S."/>
            <person name="Perrone G."/>
            <person name="Piumi F."/>
            <person name="Punt P.J."/>
            <person name="Ram A.F."/>
            <person name="Ramon A."/>
            <person name="Rauscher S."/>
            <person name="Record E."/>
            <person name="Riano-Pachon D.M."/>
            <person name="Robert V."/>
            <person name="Roehrig J."/>
            <person name="Ruller R."/>
            <person name="Salamov A."/>
            <person name="Salih N.S."/>
            <person name="Samson R.A."/>
            <person name="Sandor E."/>
            <person name="Sanguinetti M."/>
            <person name="Schuetze T."/>
            <person name="Sepcic K."/>
            <person name="Shelest E."/>
            <person name="Sherlock G."/>
            <person name="Sophianopoulou V."/>
            <person name="Squina F.M."/>
            <person name="Sun H."/>
            <person name="Susca A."/>
            <person name="Todd R.B."/>
            <person name="Tsang A."/>
            <person name="Unkles S.E."/>
            <person name="van de Wiele N."/>
            <person name="van Rossen-Uffink D."/>
            <person name="Oliveira J.V."/>
            <person name="Vesth T.C."/>
            <person name="Visser J."/>
            <person name="Yu J.-H."/>
            <person name="Zhou M."/>
            <person name="Andersen M.R."/>
            <person name="Archer D.B."/>
            <person name="Baker S.E."/>
            <person name="Benoit I."/>
            <person name="Brakhage A.A."/>
            <person name="Braus G.H."/>
            <person name="Fischer R."/>
            <person name="Frisvad J.C."/>
            <person name="Goldman G.H."/>
            <person name="Houbraken J."/>
            <person name="Oakley B."/>
            <person name="Pocsi I."/>
            <person name="Scazzocchio C."/>
            <person name="Seiboth B."/>
            <person name="vanKuyk P.A."/>
            <person name="Wortman J."/>
            <person name="Dyer P.S."/>
            <person name="Grigoriev I.V."/>
        </authorList>
    </citation>
    <scope>NUCLEOTIDE SEQUENCE [LARGE SCALE GENOMIC DNA]</scope>
    <source>
        <strain evidence="3">CBS 101740 / IMI 381727 / IBT 21946</strain>
    </source>
</reference>
<accession>A0A1L9UE03</accession>
<organism evidence="2 3">
    <name type="scientific">Aspergillus brasiliensis (strain CBS 101740 / IMI 381727 / IBT 21946)</name>
    <dbReference type="NCBI Taxonomy" id="767769"/>
    <lineage>
        <taxon>Eukaryota</taxon>
        <taxon>Fungi</taxon>
        <taxon>Dikarya</taxon>
        <taxon>Ascomycota</taxon>
        <taxon>Pezizomycotina</taxon>
        <taxon>Eurotiomycetes</taxon>
        <taxon>Eurotiomycetidae</taxon>
        <taxon>Eurotiales</taxon>
        <taxon>Aspergillaceae</taxon>
        <taxon>Aspergillus</taxon>
        <taxon>Aspergillus subgen. Circumdati</taxon>
    </lineage>
</organism>
<dbReference type="OMA" id="EWHENSK"/>
<dbReference type="VEuPathDB" id="FungiDB:ASPBRDRAFT_66928"/>
<evidence type="ECO:0000313" key="3">
    <source>
        <dbReference type="Proteomes" id="UP000184499"/>
    </source>
</evidence>
<evidence type="ECO:0000313" key="2">
    <source>
        <dbReference type="EMBL" id="OJJ69863.1"/>
    </source>
</evidence>
<sequence>MGKRKAKDISESAPKRRSPRFTNKHEATAVNAIKPNILPSTGSKSASELKASPEVQGLTESKINASPASEPTALPEIPTSTEAKIDTSPIISEPTAPPEIPTSTEAKIDTSPAAEPTASPAVQTSTEAKQPDVPLDKHGLPKLPDERHYRKPIVWTRPKSLSHKGEWHEGYDDMGKKLFQNFKMSVSGWISQHCYTEAELRKRLSAGDLQIILDSLGDFCLYKDWKSIRANLDKTGHQNFWFLLPSTVLLKHLFEEVIANPFVYIEGSQEDTSSQSSMVPPVLGKELCKLWKRLAKVDPVRASEWRRTTTQLLNQVHPEKTKDWRVAYQTGEVQESLAHRLATGMLTECKALQVVLKEMTDSDDDDDGPAERYEGLVDIYRSAIDMSIYLGTVEPDFEFALDVRQCGPYLHRKNRVRKRGCSDEIRPDEWPIPVLLNFPLVSSCRMATPHLIDHSQWLREEFRNWDENKEDLQERMDKEIPEVEEGDTVLLPAVYFVEAVYSKDGPRACLCGGRFVCRDGCGGETVGDDGDDDDEEEEDDGSDTTEVDG</sequence>
<gene>
    <name evidence="2" type="ORF">ASPBRDRAFT_66928</name>
</gene>
<feature type="region of interest" description="Disordered" evidence="1">
    <location>
        <begin position="520"/>
        <end position="549"/>
    </location>
</feature>
<dbReference type="GeneID" id="93581297"/>
<proteinExistence type="predicted"/>
<protein>
    <submittedName>
        <fullName evidence="2">Uncharacterized protein</fullName>
    </submittedName>
</protein>
<dbReference type="OrthoDB" id="4343461at2759"/>
<dbReference type="AlphaFoldDB" id="A0A1L9UE03"/>
<dbReference type="EMBL" id="KV878687">
    <property type="protein sequence ID" value="OJJ69863.1"/>
    <property type="molecule type" value="Genomic_DNA"/>
</dbReference>
<name>A0A1L9UE03_ASPBC</name>
<feature type="region of interest" description="Disordered" evidence="1">
    <location>
        <begin position="1"/>
        <end position="143"/>
    </location>
</feature>